<comment type="similarity">
    <text evidence="1">Belongs to the ATG101 family.</text>
</comment>
<comment type="caution">
    <text evidence="4">The sequence shown here is derived from an EMBL/GenBank/DDBJ whole genome shotgun (WGS) entry which is preliminary data.</text>
</comment>
<reference evidence="4 5" key="1">
    <citation type="submission" date="2015-06" db="EMBL/GenBank/DDBJ databases">
        <title>Draft genome of the ant-associated black yeast Phialophora attae CBS 131958.</title>
        <authorList>
            <person name="Moreno L.F."/>
            <person name="Stielow B.J."/>
            <person name="de Hoog S."/>
            <person name="Vicente V.A."/>
            <person name="Weiss V.A."/>
            <person name="de Vries M."/>
            <person name="Cruz L.M."/>
            <person name="Souza E.M."/>
        </authorList>
    </citation>
    <scope>NUCLEOTIDE SEQUENCE [LARGE SCALE GENOMIC DNA]</scope>
    <source>
        <strain evidence="4 5">CBS 131958</strain>
    </source>
</reference>
<accession>A0A0N0NK62</accession>
<dbReference type="OrthoDB" id="10259639at2759"/>
<organism evidence="4 5">
    <name type="scientific">Cyphellophora attinorum</name>
    <dbReference type="NCBI Taxonomy" id="1664694"/>
    <lineage>
        <taxon>Eukaryota</taxon>
        <taxon>Fungi</taxon>
        <taxon>Dikarya</taxon>
        <taxon>Ascomycota</taxon>
        <taxon>Pezizomycotina</taxon>
        <taxon>Eurotiomycetes</taxon>
        <taxon>Chaetothyriomycetidae</taxon>
        <taxon>Chaetothyriales</taxon>
        <taxon>Cyphellophoraceae</taxon>
        <taxon>Cyphellophora</taxon>
    </lineage>
</organism>
<dbReference type="RefSeq" id="XP_017997641.1">
    <property type="nucleotide sequence ID" value="XM_018141957.1"/>
</dbReference>
<dbReference type="GO" id="GO:0019901">
    <property type="term" value="F:protein kinase binding"/>
    <property type="evidence" value="ECO:0007669"/>
    <property type="project" value="TreeGrafter"/>
</dbReference>
<evidence type="ECO:0000313" key="4">
    <source>
        <dbReference type="EMBL" id="KPI37678.1"/>
    </source>
</evidence>
<dbReference type="InterPro" id="IPR012445">
    <property type="entry name" value="ATG101"/>
</dbReference>
<gene>
    <name evidence="4" type="ORF">AB675_201</name>
</gene>
<protein>
    <recommendedName>
        <fullName evidence="2">Autophagy-related protein 101</fullName>
    </recommendedName>
</protein>
<dbReference type="Proteomes" id="UP000038010">
    <property type="component" value="Unassembled WGS sequence"/>
</dbReference>
<dbReference type="GeneID" id="28733826"/>
<dbReference type="Pfam" id="PF07855">
    <property type="entry name" value="ATG101"/>
    <property type="match status" value="1"/>
</dbReference>
<dbReference type="GO" id="GO:0000045">
    <property type="term" value="P:autophagosome assembly"/>
    <property type="evidence" value="ECO:0007669"/>
    <property type="project" value="TreeGrafter"/>
</dbReference>
<dbReference type="STRING" id="1664694.A0A0N0NK62"/>
<proteinExistence type="inferred from homology"/>
<dbReference type="GO" id="GO:1990316">
    <property type="term" value="C:Atg1/ULK1 kinase complex"/>
    <property type="evidence" value="ECO:0007669"/>
    <property type="project" value="TreeGrafter"/>
</dbReference>
<dbReference type="PANTHER" id="PTHR13292:SF0">
    <property type="entry name" value="AUTOPHAGY-RELATED PROTEIN 101"/>
    <property type="match status" value="1"/>
</dbReference>
<dbReference type="GO" id="GO:0000407">
    <property type="term" value="C:phagophore assembly site"/>
    <property type="evidence" value="ECO:0007669"/>
    <property type="project" value="TreeGrafter"/>
</dbReference>
<sequence length="223" mass="24653">MTQPQQHRTYILDLFSDQSTVRDLVKGILHTIFFHRYFPSIRPSLYVPSSSSTSSSNQTSLPVPLPAILDPPEIAAAIDTHTAALIAQLTAPGPTNVPPGGSRGEIVVQFFDRKRRRTGGYTGGWLGRLGGGGGVQADEEVCWEEWCLQVVVARPRSEADRIKVRRAMESSLTKTAHKIVATVIRDKDHIPPITTSEQNPFPYRIAVNPKQQQNLDRGFGGWN</sequence>
<dbReference type="PANTHER" id="PTHR13292">
    <property type="entry name" value="AUTOPHAGY-RELATED PROTEIN 101"/>
    <property type="match status" value="1"/>
</dbReference>
<dbReference type="VEuPathDB" id="FungiDB:AB675_201"/>
<dbReference type="EMBL" id="LFJN01000022">
    <property type="protein sequence ID" value="KPI37678.1"/>
    <property type="molecule type" value="Genomic_DNA"/>
</dbReference>
<keyword evidence="3" id="KW-0072">Autophagy</keyword>
<evidence type="ECO:0000256" key="2">
    <source>
        <dbReference type="ARBA" id="ARBA00018874"/>
    </source>
</evidence>
<keyword evidence="5" id="KW-1185">Reference proteome</keyword>
<name>A0A0N0NK62_9EURO</name>
<dbReference type="AlphaFoldDB" id="A0A0N0NK62"/>
<evidence type="ECO:0000313" key="5">
    <source>
        <dbReference type="Proteomes" id="UP000038010"/>
    </source>
</evidence>
<evidence type="ECO:0000256" key="3">
    <source>
        <dbReference type="ARBA" id="ARBA00023006"/>
    </source>
</evidence>
<evidence type="ECO:0000256" key="1">
    <source>
        <dbReference type="ARBA" id="ARBA00007130"/>
    </source>
</evidence>